<dbReference type="RefSeq" id="WP_130615014.1">
    <property type="nucleotide sequence ID" value="NZ_SGIU01000002.1"/>
</dbReference>
<accession>A0A4Q8QF61</accession>
<comment type="caution">
    <text evidence="1">The sequence shown here is derived from an EMBL/GenBank/DDBJ whole genome shotgun (WGS) entry which is preliminary data.</text>
</comment>
<proteinExistence type="predicted"/>
<evidence type="ECO:0000313" key="1">
    <source>
        <dbReference type="EMBL" id="TAI47838.1"/>
    </source>
</evidence>
<organism evidence="1 2">
    <name type="scientific">Flagellimonas allohymeniacidonis</name>
    <dbReference type="NCBI Taxonomy" id="2517819"/>
    <lineage>
        <taxon>Bacteria</taxon>
        <taxon>Pseudomonadati</taxon>
        <taxon>Bacteroidota</taxon>
        <taxon>Flavobacteriia</taxon>
        <taxon>Flavobacteriales</taxon>
        <taxon>Flavobacteriaceae</taxon>
        <taxon>Flagellimonas</taxon>
    </lineage>
</organism>
<reference evidence="1 2" key="1">
    <citation type="submission" date="2019-02" db="EMBL/GenBank/DDBJ databases">
        <title>Draft genome sequence of Muricauda sp. 176CP4-71.</title>
        <authorList>
            <person name="Park J.-S."/>
        </authorList>
    </citation>
    <scope>NUCLEOTIDE SEQUENCE [LARGE SCALE GENOMIC DNA]</scope>
    <source>
        <strain evidence="1 2">176CP4-71</strain>
    </source>
</reference>
<evidence type="ECO:0008006" key="3">
    <source>
        <dbReference type="Google" id="ProtNLM"/>
    </source>
</evidence>
<sequence length="69" mass="8043">MKLKPLTKTQKEQLSYLIADRYGSPEELAKVLDLNLEMLFYIEEDTFDRKDIQSVVSALRTVIVTLRQP</sequence>
<evidence type="ECO:0000313" key="2">
    <source>
        <dbReference type="Proteomes" id="UP000291981"/>
    </source>
</evidence>
<dbReference type="Proteomes" id="UP000291981">
    <property type="component" value="Unassembled WGS sequence"/>
</dbReference>
<name>A0A4Q8QF61_9FLAO</name>
<dbReference type="AlphaFoldDB" id="A0A4Q8QF61"/>
<keyword evidence="2" id="KW-1185">Reference proteome</keyword>
<protein>
    <recommendedName>
        <fullName evidence="3">Helix-turn-helix domain-containing protein</fullName>
    </recommendedName>
</protein>
<dbReference type="EMBL" id="SGIU01000002">
    <property type="protein sequence ID" value="TAI47838.1"/>
    <property type="molecule type" value="Genomic_DNA"/>
</dbReference>
<gene>
    <name evidence="1" type="ORF">EW142_14380</name>
</gene>
<dbReference type="OrthoDB" id="1452506at2"/>